<keyword evidence="4" id="KW-1185">Reference proteome</keyword>
<dbReference type="Pfam" id="PF08818">
    <property type="entry name" value="DUF1801"/>
    <property type="match status" value="1"/>
</dbReference>
<sequence>MKERAAELREEKKRSKAADKKERDAQDVVDAIAAMPDADRALAERLHALIVAAAPSLDPKLWYGMPAYALNGKIVCFVQPAEKFKTRYTTLGFNEDAQLDDGTMWPTAYAITAMTAANEKRISDLVSQAVAARAQAQ</sequence>
<comment type="caution">
    <text evidence="3">The sequence shown here is derived from an EMBL/GenBank/DDBJ whole genome shotgun (WGS) entry which is preliminary data.</text>
</comment>
<feature type="region of interest" description="Disordered" evidence="1">
    <location>
        <begin position="1"/>
        <end position="25"/>
    </location>
</feature>
<gene>
    <name evidence="3" type="ORF">DF220_10620</name>
</gene>
<dbReference type="SUPFAM" id="SSF159888">
    <property type="entry name" value="YdhG-like"/>
    <property type="match status" value="1"/>
</dbReference>
<dbReference type="InterPro" id="IPR014922">
    <property type="entry name" value="YdhG-like"/>
</dbReference>
<feature type="domain" description="YdhG-like" evidence="2">
    <location>
        <begin position="40"/>
        <end position="103"/>
    </location>
</feature>
<evidence type="ECO:0000256" key="1">
    <source>
        <dbReference type="SAM" id="MobiDB-lite"/>
    </source>
</evidence>
<evidence type="ECO:0000313" key="4">
    <source>
        <dbReference type="Proteomes" id="UP000244978"/>
    </source>
</evidence>
<proteinExistence type="predicted"/>
<dbReference type="AlphaFoldDB" id="A0A2U1T3Y2"/>
<dbReference type="Gene3D" id="3.90.1150.200">
    <property type="match status" value="1"/>
</dbReference>
<name>A0A2U1T3Y2_9MICO</name>
<evidence type="ECO:0000259" key="2">
    <source>
        <dbReference type="Pfam" id="PF08818"/>
    </source>
</evidence>
<dbReference type="EMBL" id="QEEX01000001">
    <property type="protein sequence ID" value="PWB98567.1"/>
    <property type="molecule type" value="Genomic_DNA"/>
</dbReference>
<evidence type="ECO:0000313" key="3">
    <source>
        <dbReference type="EMBL" id="PWB98567.1"/>
    </source>
</evidence>
<organism evidence="3 4">
    <name type="scientific">Homoserinimonas hongtaonis</name>
    <dbReference type="NCBI Taxonomy" id="2079791"/>
    <lineage>
        <taxon>Bacteria</taxon>
        <taxon>Bacillati</taxon>
        <taxon>Actinomycetota</taxon>
        <taxon>Actinomycetes</taxon>
        <taxon>Micrococcales</taxon>
        <taxon>Microbacteriaceae</taxon>
        <taxon>Homoserinimonas</taxon>
    </lineage>
</organism>
<accession>A0A2U1T3Y2</accession>
<dbReference type="Proteomes" id="UP000244978">
    <property type="component" value="Unassembled WGS sequence"/>
</dbReference>
<reference evidence="4" key="1">
    <citation type="submission" date="2018-04" db="EMBL/GenBank/DDBJ databases">
        <authorList>
            <person name="Liu S."/>
            <person name="Wang Z."/>
            <person name="Li J."/>
        </authorList>
    </citation>
    <scope>NUCLEOTIDE SEQUENCE [LARGE SCALE GENOMIC DNA]</scope>
    <source>
        <strain evidence="4">S1194</strain>
    </source>
</reference>
<protein>
    <recommendedName>
        <fullName evidence="2">YdhG-like domain-containing protein</fullName>
    </recommendedName>
</protein>